<dbReference type="PANTHER" id="PTHR31302:SF31">
    <property type="entry name" value="PHOSPHODIESTERASE YAEI"/>
    <property type="match status" value="1"/>
</dbReference>
<organism evidence="4 5">
    <name type="scientific">Candidatus Scatomorpha intestinigallinarum</name>
    <dbReference type="NCBI Taxonomy" id="2840923"/>
    <lineage>
        <taxon>Bacteria</taxon>
        <taxon>Bacillati</taxon>
        <taxon>Bacillota</taxon>
        <taxon>Clostridia</taxon>
        <taxon>Eubacteriales</taxon>
        <taxon>Candidatus Scatomorpha</taxon>
    </lineage>
</organism>
<dbReference type="EMBL" id="DVHH01000132">
    <property type="protein sequence ID" value="HIR54987.1"/>
    <property type="molecule type" value="Genomic_DNA"/>
</dbReference>
<dbReference type="Pfam" id="PF00149">
    <property type="entry name" value="Metallophos"/>
    <property type="match status" value="1"/>
</dbReference>
<dbReference type="GO" id="GO:0008758">
    <property type="term" value="F:UDP-2,3-diacylglucosamine hydrolase activity"/>
    <property type="evidence" value="ECO:0007669"/>
    <property type="project" value="TreeGrafter"/>
</dbReference>
<dbReference type="CDD" id="cd07385">
    <property type="entry name" value="MPP_YkuE_C"/>
    <property type="match status" value="1"/>
</dbReference>
<dbReference type="Gene3D" id="3.60.21.10">
    <property type="match status" value="1"/>
</dbReference>
<dbReference type="GO" id="GO:0046872">
    <property type="term" value="F:metal ion binding"/>
    <property type="evidence" value="ECO:0007669"/>
    <property type="project" value="UniProtKB-KW"/>
</dbReference>
<proteinExistence type="predicted"/>
<dbReference type="Proteomes" id="UP000824238">
    <property type="component" value="Unassembled WGS sequence"/>
</dbReference>
<evidence type="ECO:0000256" key="1">
    <source>
        <dbReference type="ARBA" id="ARBA00022723"/>
    </source>
</evidence>
<dbReference type="PANTHER" id="PTHR31302">
    <property type="entry name" value="TRANSMEMBRANE PROTEIN WITH METALLOPHOSPHOESTERASE DOMAIN-RELATED"/>
    <property type="match status" value="1"/>
</dbReference>
<dbReference type="SUPFAM" id="SSF56300">
    <property type="entry name" value="Metallo-dependent phosphatases"/>
    <property type="match status" value="1"/>
</dbReference>
<feature type="domain" description="Calcineurin-like phosphoesterase" evidence="3">
    <location>
        <begin position="48"/>
        <end position="216"/>
    </location>
</feature>
<dbReference type="AlphaFoldDB" id="A0A9D1DLC6"/>
<reference evidence="4" key="1">
    <citation type="submission" date="2020-10" db="EMBL/GenBank/DDBJ databases">
        <authorList>
            <person name="Gilroy R."/>
        </authorList>
    </citation>
    <scope>NUCLEOTIDE SEQUENCE</scope>
    <source>
        <strain evidence="4">ChiGjej3B3-7149</strain>
    </source>
</reference>
<keyword evidence="2" id="KW-0378">Hydrolase</keyword>
<dbReference type="InterPro" id="IPR004843">
    <property type="entry name" value="Calcineurin-like_PHP"/>
</dbReference>
<gene>
    <name evidence="4" type="ORF">IAD36_05235</name>
</gene>
<dbReference type="InterPro" id="IPR029052">
    <property type="entry name" value="Metallo-depent_PP-like"/>
</dbReference>
<reference evidence="4" key="2">
    <citation type="journal article" date="2021" name="PeerJ">
        <title>Extensive microbial diversity within the chicken gut microbiome revealed by metagenomics and culture.</title>
        <authorList>
            <person name="Gilroy R."/>
            <person name="Ravi A."/>
            <person name="Getino M."/>
            <person name="Pursley I."/>
            <person name="Horton D.L."/>
            <person name="Alikhan N.F."/>
            <person name="Baker D."/>
            <person name="Gharbi K."/>
            <person name="Hall N."/>
            <person name="Watson M."/>
            <person name="Adriaenssens E.M."/>
            <person name="Foster-Nyarko E."/>
            <person name="Jarju S."/>
            <person name="Secka A."/>
            <person name="Antonio M."/>
            <person name="Oren A."/>
            <person name="Chaudhuri R.R."/>
            <person name="La Ragione R."/>
            <person name="Hildebrand F."/>
            <person name="Pallen M.J."/>
        </authorList>
    </citation>
    <scope>NUCLEOTIDE SEQUENCE</scope>
    <source>
        <strain evidence="4">ChiGjej3B3-7149</strain>
    </source>
</reference>
<name>A0A9D1DLC6_9FIRM</name>
<protein>
    <submittedName>
        <fullName evidence="4">Metallophosphoesterase</fullName>
    </submittedName>
</protein>
<keyword evidence="1" id="KW-0479">Metal-binding</keyword>
<sequence length="279" mass="30143">MTKRRLFTAALLVLIALFAALLLLSKHGLSVTRLTLEFSGLPRGFDGFKIVQLSDLHGSEFGQDNARLIEAVAAEEPELIALTGDFLDEGEAGRELPGVEALVRELVKLAPVYFVSGNHDWASGAEQELFEALEAAGAVCLRNDFLSLERGGDSLILAGVEDPNGPADMETPEELVSRLREAAPAAFVLLLAHRAYWAERYPELDVDLILCGHTHGGIVRLPILGGVAGTNFSLFPEYDAGLFDTGRYKLFISRGLGNSVPLPRFLNTPEIASVTLKCA</sequence>
<evidence type="ECO:0000259" key="3">
    <source>
        <dbReference type="Pfam" id="PF00149"/>
    </source>
</evidence>
<dbReference type="InterPro" id="IPR051158">
    <property type="entry name" value="Metallophosphoesterase_sf"/>
</dbReference>
<dbReference type="GO" id="GO:0009245">
    <property type="term" value="P:lipid A biosynthetic process"/>
    <property type="evidence" value="ECO:0007669"/>
    <property type="project" value="TreeGrafter"/>
</dbReference>
<dbReference type="GO" id="GO:0016020">
    <property type="term" value="C:membrane"/>
    <property type="evidence" value="ECO:0007669"/>
    <property type="project" value="GOC"/>
</dbReference>
<accession>A0A9D1DLC6</accession>
<evidence type="ECO:0000256" key="2">
    <source>
        <dbReference type="ARBA" id="ARBA00022801"/>
    </source>
</evidence>
<evidence type="ECO:0000313" key="5">
    <source>
        <dbReference type="Proteomes" id="UP000824238"/>
    </source>
</evidence>
<evidence type="ECO:0000313" key="4">
    <source>
        <dbReference type="EMBL" id="HIR54987.1"/>
    </source>
</evidence>
<comment type="caution">
    <text evidence="4">The sequence shown here is derived from an EMBL/GenBank/DDBJ whole genome shotgun (WGS) entry which is preliminary data.</text>
</comment>